<name>A0A5C6B2U6_9BACT</name>
<evidence type="ECO:0000256" key="1">
    <source>
        <dbReference type="SAM" id="MobiDB-lite"/>
    </source>
</evidence>
<feature type="region of interest" description="Disordered" evidence="1">
    <location>
        <begin position="157"/>
        <end position="183"/>
    </location>
</feature>
<keyword evidence="2" id="KW-0732">Signal</keyword>
<organism evidence="3 4">
    <name type="scientific">Stieleria varia</name>
    <dbReference type="NCBI Taxonomy" id="2528005"/>
    <lineage>
        <taxon>Bacteria</taxon>
        <taxon>Pseudomonadati</taxon>
        <taxon>Planctomycetota</taxon>
        <taxon>Planctomycetia</taxon>
        <taxon>Pirellulales</taxon>
        <taxon>Pirellulaceae</taxon>
        <taxon>Stieleria</taxon>
    </lineage>
</organism>
<proteinExistence type="predicted"/>
<gene>
    <name evidence="3" type="ORF">Pla52n_28080</name>
</gene>
<dbReference type="AlphaFoldDB" id="A0A5C6B2U6"/>
<accession>A0A5C6B2U6</accession>
<evidence type="ECO:0000313" key="4">
    <source>
        <dbReference type="Proteomes" id="UP000320176"/>
    </source>
</evidence>
<feature type="signal peptide" evidence="2">
    <location>
        <begin position="1"/>
        <end position="33"/>
    </location>
</feature>
<protein>
    <submittedName>
        <fullName evidence="3">Uncharacterized protein</fullName>
    </submittedName>
</protein>
<evidence type="ECO:0000313" key="3">
    <source>
        <dbReference type="EMBL" id="TWU04764.1"/>
    </source>
</evidence>
<sequence length="183" mass="20413" precursor="true">MERTMNFSLATKICLPVWILLCLFGVIASTANAQTKQSHAKETAERWPWRQFIETDLLFFSTTFDGTLKGADRLDENVVPRAMVFPLAGDCFVAYGIDLLRAAAVWTAGATPFVNANLAVTSYPYELKKVPPGTDALPQPNGEIWFRNGLYAGVGTGTPRILDPRAKRTDEEMKQDPPRDLRY</sequence>
<dbReference type="Proteomes" id="UP000320176">
    <property type="component" value="Unassembled WGS sequence"/>
</dbReference>
<evidence type="ECO:0000256" key="2">
    <source>
        <dbReference type="SAM" id="SignalP"/>
    </source>
</evidence>
<reference evidence="3 4" key="1">
    <citation type="submission" date="2019-02" db="EMBL/GenBank/DDBJ databases">
        <title>Deep-cultivation of Planctomycetes and their phenomic and genomic characterization uncovers novel biology.</title>
        <authorList>
            <person name="Wiegand S."/>
            <person name="Jogler M."/>
            <person name="Boedeker C."/>
            <person name="Pinto D."/>
            <person name="Vollmers J."/>
            <person name="Rivas-Marin E."/>
            <person name="Kohn T."/>
            <person name="Peeters S.H."/>
            <person name="Heuer A."/>
            <person name="Rast P."/>
            <person name="Oberbeckmann S."/>
            <person name="Bunk B."/>
            <person name="Jeske O."/>
            <person name="Meyerdierks A."/>
            <person name="Storesund J.E."/>
            <person name="Kallscheuer N."/>
            <person name="Luecker S."/>
            <person name="Lage O.M."/>
            <person name="Pohl T."/>
            <person name="Merkel B.J."/>
            <person name="Hornburger P."/>
            <person name="Mueller R.-W."/>
            <person name="Bruemmer F."/>
            <person name="Labrenz M."/>
            <person name="Spormann A.M."/>
            <person name="Op Den Camp H."/>
            <person name="Overmann J."/>
            <person name="Amann R."/>
            <person name="Jetten M.S.M."/>
            <person name="Mascher T."/>
            <person name="Medema M.H."/>
            <person name="Devos D.P."/>
            <person name="Kaster A.-K."/>
            <person name="Ovreas L."/>
            <person name="Rohde M."/>
            <person name="Galperin M.Y."/>
            <person name="Jogler C."/>
        </authorList>
    </citation>
    <scope>NUCLEOTIDE SEQUENCE [LARGE SCALE GENOMIC DNA]</scope>
    <source>
        <strain evidence="3 4">Pla52n</strain>
    </source>
</reference>
<dbReference type="EMBL" id="SJPN01000003">
    <property type="protein sequence ID" value="TWU04764.1"/>
    <property type="molecule type" value="Genomic_DNA"/>
</dbReference>
<comment type="caution">
    <text evidence="3">The sequence shown here is derived from an EMBL/GenBank/DDBJ whole genome shotgun (WGS) entry which is preliminary data.</text>
</comment>
<keyword evidence="4" id="KW-1185">Reference proteome</keyword>
<feature type="compositionally biased region" description="Basic and acidic residues" evidence="1">
    <location>
        <begin position="162"/>
        <end position="183"/>
    </location>
</feature>
<feature type="chain" id="PRO_5023108405" evidence="2">
    <location>
        <begin position="34"/>
        <end position="183"/>
    </location>
</feature>